<dbReference type="AlphaFoldDB" id="A0AAV2LGH1"/>
<dbReference type="PANTHER" id="PTHR46599">
    <property type="entry name" value="PIGGYBAC TRANSPOSABLE ELEMENT-DERIVED PROTEIN 4"/>
    <property type="match status" value="1"/>
</dbReference>
<feature type="compositionally biased region" description="Polar residues" evidence="1">
    <location>
        <begin position="92"/>
        <end position="109"/>
    </location>
</feature>
<protein>
    <recommendedName>
        <fullName evidence="2">PiggyBac transposable element-derived protein domain-containing protein</fullName>
    </recommendedName>
</protein>
<sequence length="701" mass="78996">MKTKRSQDRDDEFDVCTTKEVISDISRPFGLAEGFVVEGSATEKVLEAAPGRDPPPLPSQSSEEGSSSGLPHCHSRFSGHMSGNGTCGSRVPYSSASSGRQREQSSNVRRSARVPKPQRRLIEQGDAVIEGVEESGALSGGEASLPASPHSESPGMGSTEGQLRGRPRFRGRGSEGATARNRSPHSPASRRWRSVEEPDVPPPNFKFTPRRRPGVQAPLNTGSPTPLNIFSNFFDIEVLRLLCRNTNLNAARNKTRGKKYKWTDINTEEMKKFIGVRLYMGVVNLPKLTDLWRKHSIYDVPFPSTVMPRDRFKAILSNLHISDPGEDASNELARRTEEFDPLHRVRPLLNMIRTRCMAVYHPDRHIAVDERMVATKARLSFKQYMRDKPTKWGLKWFVLADSNGYTLDFQLYTGKSAGSGKGLSFDVVASLVNKAYLGSGYIVYCDNFYTSPLLFRHLGQLGFGACGTYRQGRVGAPKDQENALTKRSPRGTIRWIRDRDLLFVKWMDTREVSICTNVHSVYSGETVMRWRKKEDGTYEKVPIPRPTAVGEYNSYMGGVDTSDQMLGTNSVHRKTRRWYITVFQHLLDIAVTNSFIIAKELSKTRSERLPTRQDFQEELAASLIGVPRKTQPRKPLVLTNHFAVPTSSTQSKNQRASMGRRQCVLCKRSTPWKCEDCDVGLCLQLDRNCFRMYHMSEEAEQ</sequence>
<dbReference type="Pfam" id="PF13843">
    <property type="entry name" value="DDE_Tnp_1_7"/>
    <property type="match status" value="1"/>
</dbReference>
<reference evidence="3 4" key="1">
    <citation type="submission" date="2024-04" db="EMBL/GenBank/DDBJ databases">
        <authorList>
            <person name="Waldvogel A.-M."/>
            <person name="Schoenle A."/>
        </authorList>
    </citation>
    <scope>NUCLEOTIDE SEQUENCE [LARGE SCALE GENOMIC DNA]</scope>
</reference>
<accession>A0AAV2LGH1</accession>
<proteinExistence type="predicted"/>
<dbReference type="EMBL" id="OZ035825">
    <property type="protein sequence ID" value="CAL1600621.1"/>
    <property type="molecule type" value="Genomic_DNA"/>
</dbReference>
<feature type="region of interest" description="Disordered" evidence="1">
    <location>
        <begin position="45"/>
        <end position="220"/>
    </location>
</feature>
<dbReference type="InterPro" id="IPR029526">
    <property type="entry name" value="PGBD"/>
</dbReference>
<dbReference type="PANTHER" id="PTHR46599:SF3">
    <property type="entry name" value="PIGGYBAC TRANSPOSABLE ELEMENT-DERIVED PROTEIN 4"/>
    <property type="match status" value="1"/>
</dbReference>
<evidence type="ECO:0000313" key="3">
    <source>
        <dbReference type="EMBL" id="CAL1600621.1"/>
    </source>
</evidence>
<gene>
    <name evidence="3" type="ORF">KC01_LOCUS28708</name>
</gene>
<organism evidence="3 4">
    <name type="scientific">Knipowitschia caucasica</name>
    <name type="common">Caucasian dwarf goby</name>
    <name type="synonym">Pomatoschistus caucasicus</name>
    <dbReference type="NCBI Taxonomy" id="637954"/>
    <lineage>
        <taxon>Eukaryota</taxon>
        <taxon>Metazoa</taxon>
        <taxon>Chordata</taxon>
        <taxon>Craniata</taxon>
        <taxon>Vertebrata</taxon>
        <taxon>Euteleostomi</taxon>
        <taxon>Actinopterygii</taxon>
        <taxon>Neopterygii</taxon>
        <taxon>Teleostei</taxon>
        <taxon>Neoteleostei</taxon>
        <taxon>Acanthomorphata</taxon>
        <taxon>Gobiaria</taxon>
        <taxon>Gobiiformes</taxon>
        <taxon>Gobioidei</taxon>
        <taxon>Gobiidae</taxon>
        <taxon>Gobiinae</taxon>
        <taxon>Knipowitschia</taxon>
    </lineage>
</organism>
<feature type="compositionally biased region" description="Basic residues" evidence="1">
    <location>
        <begin position="110"/>
        <end position="119"/>
    </location>
</feature>
<evidence type="ECO:0000259" key="2">
    <source>
        <dbReference type="Pfam" id="PF13843"/>
    </source>
</evidence>
<evidence type="ECO:0000256" key="1">
    <source>
        <dbReference type="SAM" id="MobiDB-lite"/>
    </source>
</evidence>
<feature type="compositionally biased region" description="Low complexity" evidence="1">
    <location>
        <begin position="59"/>
        <end position="71"/>
    </location>
</feature>
<dbReference type="Proteomes" id="UP001497482">
    <property type="component" value="Chromosome 3"/>
</dbReference>
<feature type="domain" description="PiggyBac transposable element-derived protein" evidence="2">
    <location>
        <begin position="225"/>
        <end position="595"/>
    </location>
</feature>
<evidence type="ECO:0000313" key="4">
    <source>
        <dbReference type="Proteomes" id="UP001497482"/>
    </source>
</evidence>
<name>A0AAV2LGH1_KNICA</name>
<keyword evidence="4" id="KW-1185">Reference proteome</keyword>